<accession>A0AAD6V5B9</accession>
<keyword evidence="4" id="KW-1185">Reference proteome</keyword>
<keyword evidence="2" id="KW-1133">Transmembrane helix</keyword>
<feature type="compositionally biased region" description="Basic residues" evidence="1">
    <location>
        <begin position="55"/>
        <end position="67"/>
    </location>
</feature>
<keyword evidence="2" id="KW-0472">Membrane</keyword>
<keyword evidence="2" id="KW-0812">Transmembrane</keyword>
<protein>
    <submittedName>
        <fullName evidence="3">Uncharacterized protein</fullName>
    </submittedName>
</protein>
<sequence>MLPSEMRLPERYAPAARNISIYILCGQISASVHFALWISILVYLPDQSSPAPTLRAKRSQRGSRQKHSLSGLLDNMHNVRFTTTIFAQWKWLSRCRGAASSTFTTASEATITAFTALPARSSRRGPIHVDFAFLVLLVAAPATPARR</sequence>
<gene>
    <name evidence="3" type="ORF">GGX14DRAFT_402542</name>
</gene>
<feature type="transmembrane region" description="Helical" evidence="2">
    <location>
        <begin position="21"/>
        <end position="44"/>
    </location>
</feature>
<evidence type="ECO:0000256" key="1">
    <source>
        <dbReference type="SAM" id="MobiDB-lite"/>
    </source>
</evidence>
<proteinExistence type="predicted"/>
<reference evidence="3" key="1">
    <citation type="submission" date="2023-03" db="EMBL/GenBank/DDBJ databases">
        <title>Massive genome expansion in bonnet fungi (Mycena s.s.) driven by repeated elements and novel gene families across ecological guilds.</title>
        <authorList>
            <consortium name="Lawrence Berkeley National Laboratory"/>
            <person name="Harder C.B."/>
            <person name="Miyauchi S."/>
            <person name="Viragh M."/>
            <person name="Kuo A."/>
            <person name="Thoen E."/>
            <person name="Andreopoulos B."/>
            <person name="Lu D."/>
            <person name="Skrede I."/>
            <person name="Drula E."/>
            <person name="Henrissat B."/>
            <person name="Morin E."/>
            <person name="Kohler A."/>
            <person name="Barry K."/>
            <person name="LaButti K."/>
            <person name="Morin E."/>
            <person name="Salamov A."/>
            <person name="Lipzen A."/>
            <person name="Mereny Z."/>
            <person name="Hegedus B."/>
            <person name="Baldrian P."/>
            <person name="Stursova M."/>
            <person name="Weitz H."/>
            <person name="Taylor A."/>
            <person name="Grigoriev I.V."/>
            <person name="Nagy L.G."/>
            <person name="Martin F."/>
            <person name="Kauserud H."/>
        </authorList>
    </citation>
    <scope>NUCLEOTIDE SEQUENCE</scope>
    <source>
        <strain evidence="3">9144</strain>
    </source>
</reference>
<dbReference type="EMBL" id="JARJCW010000077">
    <property type="protein sequence ID" value="KAJ7197615.1"/>
    <property type="molecule type" value="Genomic_DNA"/>
</dbReference>
<dbReference type="AlphaFoldDB" id="A0AAD6V5B9"/>
<name>A0AAD6V5B9_9AGAR</name>
<dbReference type="Proteomes" id="UP001219525">
    <property type="component" value="Unassembled WGS sequence"/>
</dbReference>
<evidence type="ECO:0000313" key="3">
    <source>
        <dbReference type="EMBL" id="KAJ7197615.1"/>
    </source>
</evidence>
<feature type="region of interest" description="Disordered" evidence="1">
    <location>
        <begin position="49"/>
        <end position="68"/>
    </location>
</feature>
<organism evidence="3 4">
    <name type="scientific">Mycena pura</name>
    <dbReference type="NCBI Taxonomy" id="153505"/>
    <lineage>
        <taxon>Eukaryota</taxon>
        <taxon>Fungi</taxon>
        <taxon>Dikarya</taxon>
        <taxon>Basidiomycota</taxon>
        <taxon>Agaricomycotina</taxon>
        <taxon>Agaricomycetes</taxon>
        <taxon>Agaricomycetidae</taxon>
        <taxon>Agaricales</taxon>
        <taxon>Marasmiineae</taxon>
        <taxon>Mycenaceae</taxon>
        <taxon>Mycena</taxon>
    </lineage>
</organism>
<evidence type="ECO:0000256" key="2">
    <source>
        <dbReference type="SAM" id="Phobius"/>
    </source>
</evidence>
<comment type="caution">
    <text evidence="3">The sequence shown here is derived from an EMBL/GenBank/DDBJ whole genome shotgun (WGS) entry which is preliminary data.</text>
</comment>
<evidence type="ECO:0000313" key="4">
    <source>
        <dbReference type="Proteomes" id="UP001219525"/>
    </source>
</evidence>